<evidence type="ECO:0000256" key="3">
    <source>
        <dbReference type="ARBA" id="ARBA00022801"/>
    </source>
</evidence>
<name>A0A261Y869_9FUNG</name>
<organism evidence="6 7">
    <name type="scientific">Bifiguratus adelaidae</name>
    <dbReference type="NCBI Taxonomy" id="1938954"/>
    <lineage>
        <taxon>Eukaryota</taxon>
        <taxon>Fungi</taxon>
        <taxon>Fungi incertae sedis</taxon>
        <taxon>Mucoromycota</taxon>
        <taxon>Mucoromycotina</taxon>
        <taxon>Endogonomycetes</taxon>
        <taxon>Endogonales</taxon>
        <taxon>Endogonales incertae sedis</taxon>
        <taxon>Bifiguratus</taxon>
    </lineage>
</organism>
<comment type="caution">
    <text evidence="6">The sequence shown here is derived from an EMBL/GenBank/DDBJ whole genome shotgun (WGS) entry which is preliminary data.</text>
</comment>
<dbReference type="AlphaFoldDB" id="A0A261Y869"/>
<keyword evidence="7" id="KW-1185">Reference proteome</keyword>
<dbReference type="GO" id="GO:0034476">
    <property type="term" value="P:U5 snRNA 3'-end processing"/>
    <property type="evidence" value="ECO:0007669"/>
    <property type="project" value="EnsemblFungi"/>
</dbReference>
<evidence type="ECO:0000313" key="7">
    <source>
        <dbReference type="Proteomes" id="UP000242875"/>
    </source>
</evidence>
<proteinExistence type="inferred from homology"/>
<dbReference type="SUPFAM" id="SSF53098">
    <property type="entry name" value="Ribonuclease H-like"/>
    <property type="match status" value="1"/>
</dbReference>
<dbReference type="PANTHER" id="PTHR11046">
    <property type="entry name" value="OLIGORIBONUCLEASE, MITOCHONDRIAL"/>
    <property type="match status" value="1"/>
</dbReference>
<dbReference type="Pfam" id="PF00929">
    <property type="entry name" value="RNase_T"/>
    <property type="match status" value="2"/>
</dbReference>
<dbReference type="SMART" id="SM00479">
    <property type="entry name" value="EXOIII"/>
    <property type="match status" value="1"/>
</dbReference>
<comment type="similarity">
    <text evidence="1">Belongs to the oligoribonuclease family.</text>
</comment>
<dbReference type="InterPro" id="IPR036397">
    <property type="entry name" value="RNaseH_sf"/>
</dbReference>
<dbReference type="GO" id="GO:0000467">
    <property type="term" value="P:exonucleolytic trimming to generate mature 3'-end of 5.8S rRNA from tricistronic rRNA transcript (SSU-rRNA, 5.8S rRNA, LSU-rRNA)"/>
    <property type="evidence" value="ECO:0007669"/>
    <property type="project" value="EnsemblFungi"/>
</dbReference>
<dbReference type="CDD" id="cd06135">
    <property type="entry name" value="Orn"/>
    <property type="match status" value="1"/>
</dbReference>
<evidence type="ECO:0000313" key="6">
    <source>
        <dbReference type="EMBL" id="OZJ06830.1"/>
    </source>
</evidence>
<reference evidence="6 7" key="1">
    <citation type="journal article" date="2017" name="Mycologia">
        <title>Bifiguratus adelaidae, gen. et sp. nov., a new member of Mucoromycotina in endophytic and soil-dwelling habitats.</title>
        <authorList>
            <person name="Torres-Cruz T.J."/>
            <person name="Billingsley Tobias T.L."/>
            <person name="Almatruk M."/>
            <person name="Hesse C."/>
            <person name="Kuske C.R."/>
            <person name="Desiro A."/>
            <person name="Benucci G.M."/>
            <person name="Bonito G."/>
            <person name="Stajich J.E."/>
            <person name="Dunlap C."/>
            <person name="Arnold A.E."/>
            <person name="Porras-Alfaro A."/>
        </authorList>
    </citation>
    <scope>NUCLEOTIDE SEQUENCE [LARGE SCALE GENOMIC DNA]</scope>
    <source>
        <strain evidence="6 7">AZ0501</strain>
    </source>
</reference>
<evidence type="ECO:0000256" key="1">
    <source>
        <dbReference type="ARBA" id="ARBA00009921"/>
    </source>
</evidence>
<keyword evidence="2" id="KW-0540">Nuclease</keyword>
<evidence type="ECO:0000256" key="4">
    <source>
        <dbReference type="ARBA" id="ARBA00022839"/>
    </source>
</evidence>
<dbReference type="GO" id="GO:0000175">
    <property type="term" value="F:3'-5'-RNA exonuclease activity"/>
    <property type="evidence" value="ECO:0007669"/>
    <property type="project" value="EnsemblFungi"/>
</dbReference>
<dbReference type="GO" id="GO:0005739">
    <property type="term" value="C:mitochondrion"/>
    <property type="evidence" value="ECO:0007669"/>
    <property type="project" value="EnsemblFungi"/>
</dbReference>
<dbReference type="EMBL" id="MVBO01000001">
    <property type="protein sequence ID" value="OZJ06830.1"/>
    <property type="molecule type" value="Genomic_DNA"/>
</dbReference>
<keyword evidence="3" id="KW-0378">Hydrolase</keyword>
<dbReference type="GO" id="GO:0034475">
    <property type="term" value="P:U4 snRNA 3'-end processing"/>
    <property type="evidence" value="ECO:0007669"/>
    <property type="project" value="EnsemblFungi"/>
</dbReference>
<dbReference type="InterPro" id="IPR013520">
    <property type="entry name" value="Ribonucl_H"/>
</dbReference>
<protein>
    <recommendedName>
        <fullName evidence="5">Exonuclease domain-containing protein</fullName>
    </recommendedName>
</protein>
<dbReference type="InterPro" id="IPR012337">
    <property type="entry name" value="RNaseH-like_sf"/>
</dbReference>
<dbReference type="GO" id="GO:0003676">
    <property type="term" value="F:nucleic acid binding"/>
    <property type="evidence" value="ECO:0007669"/>
    <property type="project" value="InterPro"/>
</dbReference>
<dbReference type="Gene3D" id="3.30.420.10">
    <property type="entry name" value="Ribonuclease H-like superfamily/Ribonuclease H"/>
    <property type="match status" value="1"/>
</dbReference>
<sequence length="233" mass="26767">MQDFIVWIDCEMTGLDIEKDHLIEIAVLITDKDLNVVAQGPEIVIHQSEEVMNNMNGKYIVHFDPYGSPFHLDWCKTHHGEASPIRSTTATTSSNPCLYMQSGLTAKVLASSIDIAQAEEQVLQFIQHHVPSPGMAPLAGNTVHTDKRFLEKEMPRIVKWLHYRIIDVSTVKELTRRWHVVLVTLCLPILTKSTRYPDLPKMNKKEVHRAMDDIKESIEELRYYRQHVFVKGP</sequence>
<evidence type="ECO:0000256" key="2">
    <source>
        <dbReference type="ARBA" id="ARBA00022722"/>
    </source>
</evidence>
<accession>A0A261Y869</accession>
<dbReference type="PANTHER" id="PTHR11046:SF0">
    <property type="entry name" value="OLIGORIBONUCLEASE, MITOCHONDRIAL"/>
    <property type="match status" value="1"/>
</dbReference>
<feature type="domain" description="Exonuclease" evidence="5">
    <location>
        <begin position="4"/>
        <end position="230"/>
    </location>
</feature>
<keyword evidence="4" id="KW-0269">Exonuclease</keyword>
<dbReference type="NCBIfam" id="NF003765">
    <property type="entry name" value="PRK05359.1"/>
    <property type="match status" value="1"/>
</dbReference>
<dbReference type="OrthoDB" id="270189at2759"/>
<gene>
    <name evidence="6" type="ORF">BZG36_00062</name>
</gene>
<dbReference type="InterPro" id="IPR022894">
    <property type="entry name" value="Oligoribonuclease"/>
</dbReference>
<evidence type="ECO:0000259" key="5">
    <source>
        <dbReference type="SMART" id="SM00479"/>
    </source>
</evidence>
<dbReference type="Proteomes" id="UP000242875">
    <property type="component" value="Unassembled WGS sequence"/>
</dbReference>